<feature type="transmembrane region" description="Helical" evidence="9">
    <location>
        <begin position="387"/>
        <end position="407"/>
    </location>
</feature>
<dbReference type="PRINTS" id="PR01333">
    <property type="entry name" value="2POREKCHANEL"/>
</dbReference>
<dbReference type="PANTHER" id="PTHR11003">
    <property type="entry name" value="POTASSIUM CHANNEL, SUBFAMILY K"/>
    <property type="match status" value="1"/>
</dbReference>
<dbReference type="GO" id="GO:0030322">
    <property type="term" value="P:stabilization of membrane potential"/>
    <property type="evidence" value="ECO:0007669"/>
    <property type="project" value="TreeGrafter"/>
</dbReference>
<dbReference type="GO" id="GO:0005509">
    <property type="term" value="F:calcium ion binding"/>
    <property type="evidence" value="ECO:0007669"/>
    <property type="project" value="InterPro"/>
</dbReference>
<feature type="transmembrane region" description="Helical" evidence="9">
    <location>
        <begin position="33"/>
        <end position="55"/>
    </location>
</feature>
<name>A0A830HH43_9CHLO</name>
<feature type="transmembrane region" description="Helical" evidence="9">
    <location>
        <begin position="413"/>
        <end position="432"/>
    </location>
</feature>
<keyword evidence="7 9" id="KW-0472">Membrane</keyword>
<comment type="caution">
    <text evidence="11">The sequence shown here is derived from an EMBL/GenBank/DDBJ whole genome shotgun (WGS) entry which is preliminary data.</text>
</comment>
<dbReference type="AlphaFoldDB" id="A0A830HH43"/>
<dbReference type="EMBL" id="BNJQ01000011">
    <property type="protein sequence ID" value="GHP05853.1"/>
    <property type="molecule type" value="Genomic_DNA"/>
</dbReference>
<dbReference type="InterPro" id="IPR013099">
    <property type="entry name" value="K_chnl_dom"/>
</dbReference>
<dbReference type="OrthoDB" id="415460at2759"/>
<feature type="transmembrane region" description="Helical" evidence="9">
    <location>
        <begin position="444"/>
        <end position="463"/>
    </location>
</feature>
<evidence type="ECO:0000256" key="6">
    <source>
        <dbReference type="ARBA" id="ARBA00023065"/>
    </source>
</evidence>
<dbReference type="InterPro" id="IPR002048">
    <property type="entry name" value="EF_hand_dom"/>
</dbReference>
<keyword evidence="4 9" id="KW-0812">Transmembrane</keyword>
<evidence type="ECO:0000313" key="12">
    <source>
        <dbReference type="Proteomes" id="UP000660262"/>
    </source>
</evidence>
<dbReference type="SUPFAM" id="SSF47473">
    <property type="entry name" value="EF-hand"/>
    <property type="match status" value="1"/>
</dbReference>
<proteinExistence type="inferred from homology"/>
<evidence type="ECO:0000256" key="5">
    <source>
        <dbReference type="ARBA" id="ARBA00022989"/>
    </source>
</evidence>
<keyword evidence="6" id="KW-0406">Ion transport</keyword>
<organism evidence="11 12">
    <name type="scientific">Pycnococcus provasolii</name>
    <dbReference type="NCBI Taxonomy" id="41880"/>
    <lineage>
        <taxon>Eukaryota</taxon>
        <taxon>Viridiplantae</taxon>
        <taxon>Chlorophyta</taxon>
        <taxon>Pseudoscourfieldiophyceae</taxon>
        <taxon>Pseudoscourfieldiales</taxon>
        <taxon>Pycnococcaceae</taxon>
        <taxon>Pycnococcus</taxon>
    </lineage>
</organism>
<evidence type="ECO:0000256" key="7">
    <source>
        <dbReference type="ARBA" id="ARBA00023136"/>
    </source>
</evidence>
<evidence type="ECO:0000313" key="11">
    <source>
        <dbReference type="EMBL" id="GHP05853.1"/>
    </source>
</evidence>
<sequence length="498" mass="55880">MNPCRPSLPSTTPCHSSASTSTSWAVLLKRRRAARRCLVSVAILISLALVLAGIFHEAEDDHEQRRIEARKAVNEIQVEEEEFVLARMLGMYITPSPRCDDNNNNNQTTKRLLQRHKSNGTSVEYPVITNDGSTRIICPLLLPTLTQVEACRIGKSAEFNETCLSNELACPNCDLLRWRAKNDTASTVFAELYTRIKRDLEERKAAAIAAEEAIARNWDFMGSLFFATTVLTTIGYGHYVPLTTVSRIVIAVITIPAVGVFAFALSQLSGTLVDLPIISWTNRARRRTLESHRDILEQWWENQLERFGDGDNSLSIKQTEELWCHAMESLGETVTPVVHAEARMVFKMCDVNHDGRVDTSEAPLVLKALMERRDFLRQHDEAKHHTLWVVVLFVVWIFVFSAVFYLIEPLWSYLDAIYFCVITMSTVGLGDLTPTDGNTASMVCWYLFIFGGLGLAILVGNTISASLSALDESIDVVHRTMERNSSIIPSPSRHPSFS</sequence>
<keyword evidence="5 9" id="KW-1133">Transmembrane helix</keyword>
<evidence type="ECO:0000256" key="8">
    <source>
        <dbReference type="ARBA" id="ARBA00023303"/>
    </source>
</evidence>
<protein>
    <recommendedName>
        <fullName evidence="10">EF-hand domain-containing protein</fullName>
    </recommendedName>
</protein>
<evidence type="ECO:0000256" key="1">
    <source>
        <dbReference type="ARBA" id="ARBA00004141"/>
    </source>
</evidence>
<gene>
    <name evidence="11" type="ORF">PPROV_000460000</name>
</gene>
<feature type="domain" description="EF-hand" evidence="10">
    <location>
        <begin position="337"/>
        <end position="372"/>
    </location>
</feature>
<dbReference type="GO" id="GO:0005886">
    <property type="term" value="C:plasma membrane"/>
    <property type="evidence" value="ECO:0007669"/>
    <property type="project" value="TreeGrafter"/>
</dbReference>
<keyword evidence="12" id="KW-1185">Reference proteome</keyword>
<comment type="similarity">
    <text evidence="2">Belongs to the two pore domain potassium channel (TC 1.A.1.7) family.</text>
</comment>
<dbReference type="InterPro" id="IPR011992">
    <property type="entry name" value="EF-hand-dom_pair"/>
</dbReference>
<feature type="transmembrane region" description="Helical" evidence="9">
    <location>
        <begin position="245"/>
        <end position="265"/>
    </location>
</feature>
<evidence type="ECO:0000256" key="9">
    <source>
        <dbReference type="SAM" id="Phobius"/>
    </source>
</evidence>
<dbReference type="Pfam" id="PF07885">
    <property type="entry name" value="Ion_trans_2"/>
    <property type="match status" value="2"/>
</dbReference>
<evidence type="ECO:0000256" key="2">
    <source>
        <dbReference type="ARBA" id="ARBA00010159"/>
    </source>
</evidence>
<dbReference type="Gene3D" id="1.10.287.70">
    <property type="match status" value="1"/>
</dbReference>
<dbReference type="GO" id="GO:0005774">
    <property type="term" value="C:vacuolar membrane"/>
    <property type="evidence" value="ECO:0007669"/>
    <property type="project" value="UniProtKB-ARBA"/>
</dbReference>
<keyword evidence="3" id="KW-0813">Transport</keyword>
<dbReference type="GO" id="GO:0015271">
    <property type="term" value="F:outward rectifier potassium channel activity"/>
    <property type="evidence" value="ECO:0007669"/>
    <property type="project" value="TreeGrafter"/>
</dbReference>
<keyword evidence="8" id="KW-0407">Ion channel</keyword>
<comment type="subcellular location">
    <subcellularLocation>
        <location evidence="1">Membrane</location>
        <topology evidence="1">Multi-pass membrane protein</topology>
    </subcellularLocation>
</comment>
<dbReference type="GO" id="GO:0022841">
    <property type="term" value="F:potassium ion leak channel activity"/>
    <property type="evidence" value="ECO:0007669"/>
    <property type="project" value="TreeGrafter"/>
</dbReference>
<dbReference type="SUPFAM" id="SSF81324">
    <property type="entry name" value="Voltage-gated potassium channels"/>
    <property type="match status" value="2"/>
</dbReference>
<dbReference type="Gene3D" id="1.10.238.10">
    <property type="entry name" value="EF-hand"/>
    <property type="match status" value="1"/>
</dbReference>
<dbReference type="PROSITE" id="PS50222">
    <property type="entry name" value="EF_HAND_2"/>
    <property type="match status" value="1"/>
</dbReference>
<dbReference type="PANTHER" id="PTHR11003:SF345">
    <property type="entry name" value="TWIK FAMILY OF POTASSIUM CHANNELS PROTEIN 18"/>
    <property type="match status" value="1"/>
</dbReference>
<evidence type="ECO:0000256" key="4">
    <source>
        <dbReference type="ARBA" id="ARBA00022692"/>
    </source>
</evidence>
<dbReference type="InterPro" id="IPR003280">
    <property type="entry name" value="2pore_dom_K_chnl"/>
</dbReference>
<evidence type="ECO:0000259" key="10">
    <source>
        <dbReference type="PROSITE" id="PS50222"/>
    </source>
</evidence>
<accession>A0A830HH43</accession>
<evidence type="ECO:0000256" key="3">
    <source>
        <dbReference type="ARBA" id="ARBA00022448"/>
    </source>
</evidence>
<dbReference type="Proteomes" id="UP000660262">
    <property type="component" value="Unassembled WGS sequence"/>
</dbReference>
<reference evidence="11" key="1">
    <citation type="submission" date="2020-10" db="EMBL/GenBank/DDBJ databases">
        <title>Unveiling of a novel bifunctional photoreceptor, Dualchrome1, isolated from a cosmopolitan green alga.</title>
        <authorList>
            <person name="Suzuki S."/>
            <person name="Kawachi M."/>
        </authorList>
    </citation>
    <scope>NUCLEOTIDE SEQUENCE</scope>
    <source>
        <strain evidence="11">NIES 2893</strain>
    </source>
</reference>